<name>A0A221P2T4_9ACTN</name>
<feature type="region of interest" description="Disordered" evidence="1">
    <location>
        <begin position="54"/>
        <end position="76"/>
    </location>
</feature>
<sequence length="76" mass="8286">MRTVLPADLTDVDLRTLRAMEDPDLMTAVVRVLYEAGAATEVWYVSEDPPTRMTGAADRMFPAGLAGADRSEDTRG</sequence>
<organism evidence="2 3">
    <name type="scientific">Streptomyces pluripotens</name>
    <dbReference type="NCBI Taxonomy" id="1355015"/>
    <lineage>
        <taxon>Bacteria</taxon>
        <taxon>Bacillati</taxon>
        <taxon>Actinomycetota</taxon>
        <taxon>Actinomycetes</taxon>
        <taxon>Kitasatosporales</taxon>
        <taxon>Streptomycetaceae</taxon>
        <taxon>Streptomyces</taxon>
    </lineage>
</organism>
<dbReference type="OrthoDB" id="4247800at2"/>
<dbReference type="RefSeq" id="WP_039651443.1">
    <property type="nucleotide sequence ID" value="NZ_CP021080.1"/>
</dbReference>
<reference evidence="2 3" key="1">
    <citation type="submission" date="2017-07" db="EMBL/GenBank/DDBJ databases">
        <title>Genome sequence of Streptomyces pluripotens MUSC 137T.</title>
        <authorList>
            <person name="Ser H.-L."/>
            <person name="Lee L.-H."/>
        </authorList>
    </citation>
    <scope>NUCLEOTIDE SEQUENCE [LARGE SCALE GENOMIC DNA]</scope>
    <source>
        <strain evidence="2 3">MUSC 137</strain>
    </source>
</reference>
<protein>
    <recommendedName>
        <fullName evidence="4">FXSXX-COOH protein</fullName>
    </recommendedName>
</protein>
<dbReference type="STRING" id="1355015.LK06_022560"/>
<proteinExistence type="predicted"/>
<dbReference type="AlphaFoldDB" id="A0A221P2T4"/>
<gene>
    <name evidence="2" type="ORF">LK07_23725</name>
</gene>
<evidence type="ECO:0000313" key="2">
    <source>
        <dbReference type="EMBL" id="ASN26520.1"/>
    </source>
</evidence>
<dbReference type="EMBL" id="CP022433">
    <property type="protein sequence ID" value="ASN26520.1"/>
    <property type="molecule type" value="Genomic_DNA"/>
</dbReference>
<keyword evidence="3" id="KW-1185">Reference proteome</keyword>
<evidence type="ECO:0008006" key="4">
    <source>
        <dbReference type="Google" id="ProtNLM"/>
    </source>
</evidence>
<dbReference type="Proteomes" id="UP000031501">
    <property type="component" value="Chromosome"/>
</dbReference>
<evidence type="ECO:0000313" key="3">
    <source>
        <dbReference type="Proteomes" id="UP000031501"/>
    </source>
</evidence>
<dbReference type="KEGG" id="splu:LK06_022560"/>
<accession>A0A221P2T4</accession>
<evidence type="ECO:0000256" key="1">
    <source>
        <dbReference type="SAM" id="MobiDB-lite"/>
    </source>
</evidence>